<proteinExistence type="predicted"/>
<evidence type="ECO:0000259" key="1">
    <source>
        <dbReference type="PROSITE" id="PS51186"/>
    </source>
</evidence>
<reference evidence="2 3" key="1">
    <citation type="submission" date="2019-04" db="EMBL/GenBank/DDBJ databases">
        <title>Streptomyces oryziradicis sp. nov., a novel actinomycete isolated from rhizosphere soil of rice (Oryza sativa L.).</title>
        <authorList>
            <person name="Li C."/>
        </authorList>
    </citation>
    <scope>NUCLEOTIDE SEQUENCE [LARGE SCALE GENOMIC DNA]</scope>
    <source>
        <strain evidence="2 3">NEAU-C40</strain>
    </source>
</reference>
<sequence>MNSEVRRRPVTPADETFLQRLFAESRAGLGDAAALTEREAAFLIEWQYTARRRDWITRFPYGSDLIITVDEERAGRIWLARELNAIRIVDLVVASAYRRRGVATAVLRDLQTGSARPLALSVACDNIAALSVYDRCGFVESSRDVMDIAMRWEPSPAVQPSQFHPTPGTPLCWTPLSRAGDWRLTVSAASYRAARHLLDSE</sequence>
<dbReference type="AlphaFoldDB" id="A0A4U0SKI7"/>
<name>A0A4U0SKI7_9ACTN</name>
<keyword evidence="2" id="KW-0808">Transferase</keyword>
<organism evidence="2 3">
    <name type="scientific">Actinacidiphila oryziradicis</name>
    <dbReference type="NCBI Taxonomy" id="2571141"/>
    <lineage>
        <taxon>Bacteria</taxon>
        <taxon>Bacillati</taxon>
        <taxon>Actinomycetota</taxon>
        <taxon>Actinomycetes</taxon>
        <taxon>Kitasatosporales</taxon>
        <taxon>Streptomycetaceae</taxon>
        <taxon>Actinacidiphila</taxon>
    </lineage>
</organism>
<protein>
    <submittedName>
        <fullName evidence="2">GNAT family N-acetyltransferase</fullName>
    </submittedName>
</protein>
<dbReference type="Gene3D" id="3.40.630.30">
    <property type="match status" value="1"/>
</dbReference>
<dbReference type="SUPFAM" id="SSF55729">
    <property type="entry name" value="Acyl-CoA N-acyltransferases (Nat)"/>
    <property type="match status" value="1"/>
</dbReference>
<accession>A0A4U0SKI7</accession>
<dbReference type="InterPro" id="IPR016181">
    <property type="entry name" value="Acyl_CoA_acyltransferase"/>
</dbReference>
<dbReference type="GO" id="GO:0016747">
    <property type="term" value="F:acyltransferase activity, transferring groups other than amino-acyl groups"/>
    <property type="evidence" value="ECO:0007669"/>
    <property type="project" value="InterPro"/>
</dbReference>
<dbReference type="Pfam" id="PF00583">
    <property type="entry name" value="Acetyltransf_1"/>
    <property type="match status" value="1"/>
</dbReference>
<keyword evidence="3" id="KW-1185">Reference proteome</keyword>
<dbReference type="EMBL" id="SUMC01000015">
    <property type="protein sequence ID" value="TKA10334.1"/>
    <property type="molecule type" value="Genomic_DNA"/>
</dbReference>
<evidence type="ECO:0000313" key="3">
    <source>
        <dbReference type="Proteomes" id="UP000305778"/>
    </source>
</evidence>
<comment type="caution">
    <text evidence="2">The sequence shown here is derived from an EMBL/GenBank/DDBJ whole genome shotgun (WGS) entry which is preliminary data.</text>
</comment>
<dbReference type="PROSITE" id="PS51186">
    <property type="entry name" value="GNAT"/>
    <property type="match status" value="1"/>
</dbReference>
<dbReference type="Proteomes" id="UP000305778">
    <property type="component" value="Unassembled WGS sequence"/>
</dbReference>
<gene>
    <name evidence="2" type="ORF">FCI23_18080</name>
</gene>
<dbReference type="OrthoDB" id="3216107at2"/>
<feature type="domain" description="N-acetyltransferase" evidence="1">
    <location>
        <begin position="5"/>
        <end position="165"/>
    </location>
</feature>
<evidence type="ECO:0000313" key="2">
    <source>
        <dbReference type="EMBL" id="TKA10334.1"/>
    </source>
</evidence>
<dbReference type="InterPro" id="IPR000182">
    <property type="entry name" value="GNAT_dom"/>
</dbReference>